<dbReference type="GO" id="GO:0003677">
    <property type="term" value="F:DNA binding"/>
    <property type="evidence" value="ECO:0007669"/>
    <property type="project" value="UniProtKB-UniRule"/>
</dbReference>
<sequence>MILLTGFKNQSMSSLAQAIHMSRATLYLYFKNKDDIIHCVLARHYEFIHDHEITLSEEPATLARNFVSVTLNVLLLSGITTALFRKELKAYDPVCYAQFTQTSTDYFQRARQFYELAQTNHVMSAAIASDYLIFQHQTMASQILEQTLAQKITETQAEYYFDQYLNTQMTLLVLPKYRCHLRSAPLTTFHEQISARFHAVFALA</sequence>
<dbReference type="AlphaFoldDB" id="A0A0R1GTF0"/>
<evidence type="ECO:0000313" key="5">
    <source>
        <dbReference type="Proteomes" id="UP000051461"/>
    </source>
</evidence>
<keyword evidence="5" id="KW-1185">Reference proteome</keyword>
<proteinExistence type="predicted"/>
<protein>
    <recommendedName>
        <fullName evidence="3">HTH tetR-type domain-containing protein</fullName>
    </recommendedName>
</protein>
<dbReference type="InterPro" id="IPR001647">
    <property type="entry name" value="HTH_TetR"/>
</dbReference>
<dbReference type="PROSITE" id="PS50977">
    <property type="entry name" value="HTH_TETR_2"/>
    <property type="match status" value="1"/>
</dbReference>
<name>A0A0R1GTF0_9LACO</name>
<keyword evidence="1 2" id="KW-0238">DNA-binding</keyword>
<dbReference type="PATRIC" id="fig|1423726.3.peg.3010"/>
<evidence type="ECO:0000313" key="4">
    <source>
        <dbReference type="EMBL" id="KRK37182.1"/>
    </source>
</evidence>
<reference evidence="4 5" key="1">
    <citation type="journal article" date="2015" name="Genome Announc.">
        <title>Expanding the biotechnology potential of lactobacilli through comparative genomics of 213 strains and associated genera.</title>
        <authorList>
            <person name="Sun Z."/>
            <person name="Harris H.M."/>
            <person name="McCann A."/>
            <person name="Guo C."/>
            <person name="Argimon S."/>
            <person name="Zhang W."/>
            <person name="Yang X."/>
            <person name="Jeffery I.B."/>
            <person name="Cooney J.C."/>
            <person name="Kagawa T.F."/>
            <person name="Liu W."/>
            <person name="Song Y."/>
            <person name="Salvetti E."/>
            <person name="Wrobel A."/>
            <person name="Rasinkangas P."/>
            <person name="Parkhill J."/>
            <person name="Rea M.C."/>
            <person name="O'Sullivan O."/>
            <person name="Ritari J."/>
            <person name="Douillard F.P."/>
            <person name="Paul Ross R."/>
            <person name="Yang R."/>
            <person name="Briner A.E."/>
            <person name="Felis G.E."/>
            <person name="de Vos W.M."/>
            <person name="Barrangou R."/>
            <person name="Klaenhammer T.R."/>
            <person name="Caufield P.W."/>
            <person name="Cui Y."/>
            <person name="Zhang H."/>
            <person name="O'Toole P.W."/>
        </authorList>
    </citation>
    <scope>NUCLEOTIDE SEQUENCE [LARGE SCALE GENOMIC DNA]</scope>
    <source>
        <strain evidence="4 5">DSM 20003</strain>
    </source>
</reference>
<feature type="DNA-binding region" description="H-T-H motif" evidence="2">
    <location>
        <begin position="11"/>
        <end position="30"/>
    </location>
</feature>
<evidence type="ECO:0000256" key="1">
    <source>
        <dbReference type="ARBA" id="ARBA00023125"/>
    </source>
</evidence>
<feature type="domain" description="HTH tetR-type" evidence="3">
    <location>
        <begin position="1"/>
        <end position="48"/>
    </location>
</feature>
<accession>A0A0R1GTF0</accession>
<comment type="caution">
    <text evidence="4">The sequence shown here is derived from an EMBL/GenBank/DDBJ whole genome shotgun (WGS) entry which is preliminary data.</text>
</comment>
<dbReference type="Pfam" id="PF00440">
    <property type="entry name" value="TetR_N"/>
    <property type="match status" value="1"/>
</dbReference>
<dbReference type="Proteomes" id="UP000051461">
    <property type="component" value="Unassembled WGS sequence"/>
</dbReference>
<dbReference type="SUPFAM" id="SSF46689">
    <property type="entry name" value="Homeodomain-like"/>
    <property type="match status" value="1"/>
</dbReference>
<gene>
    <name evidence="4" type="ORF">FC07_GL002898</name>
</gene>
<evidence type="ECO:0000259" key="3">
    <source>
        <dbReference type="PROSITE" id="PS50977"/>
    </source>
</evidence>
<dbReference type="EMBL" id="AZDA01000054">
    <property type="protein sequence ID" value="KRK37182.1"/>
    <property type="molecule type" value="Genomic_DNA"/>
</dbReference>
<organism evidence="4 5">
    <name type="scientific">Loigolactobacillus bifermentans DSM 20003</name>
    <dbReference type="NCBI Taxonomy" id="1423726"/>
    <lineage>
        <taxon>Bacteria</taxon>
        <taxon>Bacillati</taxon>
        <taxon>Bacillota</taxon>
        <taxon>Bacilli</taxon>
        <taxon>Lactobacillales</taxon>
        <taxon>Lactobacillaceae</taxon>
        <taxon>Loigolactobacillus</taxon>
    </lineage>
</organism>
<dbReference type="Gene3D" id="1.10.357.10">
    <property type="entry name" value="Tetracycline Repressor, domain 2"/>
    <property type="match status" value="1"/>
</dbReference>
<evidence type="ECO:0000256" key="2">
    <source>
        <dbReference type="PROSITE-ProRule" id="PRU00335"/>
    </source>
</evidence>
<dbReference type="InterPro" id="IPR009057">
    <property type="entry name" value="Homeodomain-like_sf"/>
</dbReference>